<keyword evidence="9" id="KW-1185">Reference proteome</keyword>
<dbReference type="PANTHER" id="PTHR30329">
    <property type="entry name" value="STATOR ELEMENT OF FLAGELLAR MOTOR COMPLEX"/>
    <property type="match status" value="1"/>
</dbReference>
<evidence type="ECO:0000256" key="5">
    <source>
        <dbReference type="PROSITE-ProRule" id="PRU00473"/>
    </source>
</evidence>
<organism evidence="8 9">
    <name type="scientific">Adhaeribacter rhizoryzae</name>
    <dbReference type="NCBI Taxonomy" id="2607907"/>
    <lineage>
        <taxon>Bacteria</taxon>
        <taxon>Pseudomonadati</taxon>
        <taxon>Bacteroidota</taxon>
        <taxon>Cytophagia</taxon>
        <taxon>Cytophagales</taxon>
        <taxon>Hymenobacteraceae</taxon>
        <taxon>Adhaeribacter</taxon>
    </lineage>
</organism>
<feature type="domain" description="OmpA-like" evidence="7">
    <location>
        <begin position="524"/>
        <end position="641"/>
    </location>
</feature>
<comment type="caution">
    <text evidence="8">The sequence shown here is derived from an EMBL/GenBank/DDBJ whole genome shotgun (WGS) entry which is preliminary data.</text>
</comment>
<dbReference type="InterPro" id="IPR006665">
    <property type="entry name" value="OmpA-like"/>
</dbReference>
<dbReference type="SUPFAM" id="SSF82171">
    <property type="entry name" value="DPP6 N-terminal domain-like"/>
    <property type="match status" value="1"/>
</dbReference>
<feature type="signal peptide" evidence="6">
    <location>
        <begin position="1"/>
        <end position="27"/>
    </location>
</feature>
<dbReference type="CDD" id="cd07185">
    <property type="entry name" value="OmpA_C-like"/>
    <property type="match status" value="1"/>
</dbReference>
<feature type="repeat" description="TPR" evidence="4">
    <location>
        <begin position="30"/>
        <end position="63"/>
    </location>
</feature>
<reference evidence="8 9" key="1">
    <citation type="submission" date="2019-09" db="EMBL/GenBank/DDBJ databases">
        <title>Genome sequence and assembly of Adhaeribacter sp.</title>
        <authorList>
            <person name="Chhetri G."/>
        </authorList>
    </citation>
    <scope>NUCLEOTIDE SEQUENCE [LARGE SCALE GENOMIC DNA]</scope>
    <source>
        <strain evidence="8 9">DK36</strain>
    </source>
</reference>
<dbReference type="PROSITE" id="PS51123">
    <property type="entry name" value="OMPA_2"/>
    <property type="match status" value="1"/>
</dbReference>
<comment type="subcellular location">
    <subcellularLocation>
        <location evidence="1">Cell outer membrane</location>
    </subcellularLocation>
</comment>
<evidence type="ECO:0000313" key="9">
    <source>
        <dbReference type="Proteomes" id="UP000323426"/>
    </source>
</evidence>
<dbReference type="Gene3D" id="2.120.10.30">
    <property type="entry name" value="TolB, C-terminal domain"/>
    <property type="match status" value="1"/>
</dbReference>
<dbReference type="SUPFAM" id="SSF48452">
    <property type="entry name" value="TPR-like"/>
    <property type="match status" value="1"/>
</dbReference>
<evidence type="ECO:0000256" key="4">
    <source>
        <dbReference type="PROSITE-ProRule" id="PRU00339"/>
    </source>
</evidence>
<dbReference type="Gene3D" id="1.25.40.10">
    <property type="entry name" value="Tetratricopeptide repeat domain"/>
    <property type="match status" value="1"/>
</dbReference>
<evidence type="ECO:0000256" key="6">
    <source>
        <dbReference type="SAM" id="SignalP"/>
    </source>
</evidence>
<feature type="chain" id="PRO_5024420445" evidence="6">
    <location>
        <begin position="28"/>
        <end position="664"/>
    </location>
</feature>
<dbReference type="EMBL" id="VWSF01000001">
    <property type="protein sequence ID" value="KAA5549530.1"/>
    <property type="molecule type" value="Genomic_DNA"/>
</dbReference>
<name>A0A5M6DTR2_9BACT</name>
<keyword evidence="6" id="KW-0732">Signal</keyword>
<evidence type="ECO:0000313" key="8">
    <source>
        <dbReference type="EMBL" id="KAA5549530.1"/>
    </source>
</evidence>
<evidence type="ECO:0000256" key="2">
    <source>
        <dbReference type="ARBA" id="ARBA00023136"/>
    </source>
</evidence>
<keyword evidence="4" id="KW-0802">TPR repeat</keyword>
<dbReference type="PROSITE" id="PS50005">
    <property type="entry name" value="TPR"/>
    <property type="match status" value="1"/>
</dbReference>
<dbReference type="PANTHER" id="PTHR30329:SF21">
    <property type="entry name" value="LIPOPROTEIN YIAD-RELATED"/>
    <property type="match status" value="1"/>
</dbReference>
<evidence type="ECO:0000256" key="3">
    <source>
        <dbReference type="ARBA" id="ARBA00023237"/>
    </source>
</evidence>
<dbReference type="InterPro" id="IPR050330">
    <property type="entry name" value="Bact_OuterMem_StrucFunc"/>
</dbReference>
<dbReference type="InterPro" id="IPR036737">
    <property type="entry name" value="OmpA-like_sf"/>
</dbReference>
<evidence type="ECO:0000256" key="1">
    <source>
        <dbReference type="ARBA" id="ARBA00004442"/>
    </source>
</evidence>
<keyword evidence="2 5" id="KW-0472">Membrane</keyword>
<dbReference type="AlphaFoldDB" id="A0A5M6DTR2"/>
<accession>A0A5M6DTR2</accession>
<dbReference type="Pfam" id="PF00691">
    <property type="entry name" value="OmpA"/>
    <property type="match status" value="1"/>
</dbReference>
<dbReference type="PRINTS" id="PR01021">
    <property type="entry name" value="OMPADOMAIN"/>
</dbReference>
<gene>
    <name evidence="8" type="ORF">F0145_02805</name>
</gene>
<proteinExistence type="predicted"/>
<dbReference type="InterPro" id="IPR019734">
    <property type="entry name" value="TPR_rpt"/>
</dbReference>
<dbReference type="GO" id="GO:0009279">
    <property type="term" value="C:cell outer membrane"/>
    <property type="evidence" value="ECO:0007669"/>
    <property type="project" value="UniProtKB-SubCell"/>
</dbReference>
<dbReference type="RefSeq" id="WP_150086624.1">
    <property type="nucleotide sequence ID" value="NZ_VWSF01000001.1"/>
</dbReference>
<dbReference type="InterPro" id="IPR011042">
    <property type="entry name" value="6-blade_b-propeller_TolB-like"/>
</dbReference>
<dbReference type="SUPFAM" id="SSF103088">
    <property type="entry name" value="OmpA-like"/>
    <property type="match status" value="1"/>
</dbReference>
<dbReference type="InterPro" id="IPR011659">
    <property type="entry name" value="WD40"/>
</dbReference>
<dbReference type="InterPro" id="IPR006664">
    <property type="entry name" value="OMP_bac"/>
</dbReference>
<evidence type="ECO:0000259" key="7">
    <source>
        <dbReference type="PROSITE" id="PS51123"/>
    </source>
</evidence>
<dbReference type="Pfam" id="PF07676">
    <property type="entry name" value="PD40"/>
    <property type="match status" value="3"/>
</dbReference>
<dbReference type="Proteomes" id="UP000323426">
    <property type="component" value="Unassembled WGS sequence"/>
</dbReference>
<dbReference type="SMART" id="SM00028">
    <property type="entry name" value="TPR"/>
    <property type="match status" value="2"/>
</dbReference>
<dbReference type="InterPro" id="IPR011990">
    <property type="entry name" value="TPR-like_helical_dom_sf"/>
</dbReference>
<dbReference type="Gene3D" id="3.30.1330.60">
    <property type="entry name" value="OmpA-like domain"/>
    <property type="match status" value="1"/>
</dbReference>
<protein>
    <submittedName>
        <fullName evidence="8">OmpA family protein</fullName>
    </submittedName>
</protein>
<sequence>MNNSTTRVFRFSFLFCFALLVAFSAMAQSNRQLVKRGNKFFDDENYRSAIPFYEQVLAKDPDNAQALFRSGVSYISFDKEKASEYIYRAQRLNPKVAKDVEYWLGRIDHLNYRFDEAVAHYRAYDATLKKNDERKPEIARLMQQSRNAKAQFNNAKDIFVKNLGDEVNTAYSEHSPVIATDDNYLLFTSRSENVTGGKADQYGEYYEDIFETRRTDPTAAWQQPKPVANINSQFHDAAIQLFDNDTKLLLYRDQNNGDFFFSTLENGTWSAPKPLGNNINTRDYEGDAYITPDGKFLYYSTSHYSENGDKDIYVSERDANGGWGKPKSMGTLINSPDDDDSPYLTRDGKTMYFTSRGHNSMGGYDVFVTKFDSVSRRWSRPENMGYPINTPDDDAYYRLSPDGSYAYLSSYRMGGYGEKDIWTINYIKNVVIRGHVYNLRDKSIIPGVELVFSGQQANKQAISYRDVTKPDSGTYSVSVLSGRKYQVSVSKDGNNIATEEFDIPVVTNDTTVIEKDFFVPFTDTTAAGRLAFEKIYFDTDEYTLRAESVTELDNLVRILKANPGINLSINGHCDSRNTDEYNIVLGENRAKAAYDYLVKNGIAQTRLVTVSYGERRPAAPNDSPENMQLNRRTEFMIIAREGENPADIKIQGGTNNNGTITPKK</sequence>
<keyword evidence="3" id="KW-0998">Cell outer membrane</keyword>